<dbReference type="EMBL" id="BGZK01003398">
    <property type="protein sequence ID" value="GBP00849.1"/>
    <property type="molecule type" value="Genomic_DNA"/>
</dbReference>
<evidence type="ECO:0000313" key="3">
    <source>
        <dbReference type="Proteomes" id="UP000299102"/>
    </source>
</evidence>
<proteinExistence type="predicted"/>
<evidence type="ECO:0000256" key="1">
    <source>
        <dbReference type="SAM" id="MobiDB-lite"/>
    </source>
</evidence>
<evidence type="ECO:0000313" key="2">
    <source>
        <dbReference type="EMBL" id="GBP00849.1"/>
    </source>
</evidence>
<organism evidence="2 3">
    <name type="scientific">Eumeta variegata</name>
    <name type="common">Bagworm moth</name>
    <name type="synonym">Eumeta japonica</name>
    <dbReference type="NCBI Taxonomy" id="151549"/>
    <lineage>
        <taxon>Eukaryota</taxon>
        <taxon>Metazoa</taxon>
        <taxon>Ecdysozoa</taxon>
        <taxon>Arthropoda</taxon>
        <taxon>Hexapoda</taxon>
        <taxon>Insecta</taxon>
        <taxon>Pterygota</taxon>
        <taxon>Neoptera</taxon>
        <taxon>Endopterygota</taxon>
        <taxon>Lepidoptera</taxon>
        <taxon>Glossata</taxon>
        <taxon>Ditrysia</taxon>
        <taxon>Tineoidea</taxon>
        <taxon>Psychidae</taxon>
        <taxon>Oiketicinae</taxon>
        <taxon>Eumeta</taxon>
    </lineage>
</organism>
<comment type="caution">
    <text evidence="2">The sequence shown here is derived from an EMBL/GenBank/DDBJ whole genome shotgun (WGS) entry which is preliminary data.</text>
</comment>
<dbReference type="Proteomes" id="UP000299102">
    <property type="component" value="Unassembled WGS sequence"/>
</dbReference>
<feature type="compositionally biased region" description="Polar residues" evidence="1">
    <location>
        <begin position="12"/>
        <end position="27"/>
    </location>
</feature>
<name>A0A4C1SFC2_EUMVA</name>
<feature type="region of interest" description="Disordered" evidence="1">
    <location>
        <begin position="12"/>
        <end position="41"/>
    </location>
</feature>
<sequence>MDGYDINKLHITTSNALPGPHTSWQNRAKSHGMRTRNEADKKWRSTHNDIPMRGVRADGCPAPLKWLSWTMADRPVVLVNGAVQQGQGPPSRRKTVKQCLKQ</sequence>
<gene>
    <name evidence="2" type="ORF">EVAR_50141_1</name>
</gene>
<keyword evidence="3" id="KW-1185">Reference proteome</keyword>
<feature type="region of interest" description="Disordered" evidence="1">
    <location>
        <begin position="82"/>
        <end position="102"/>
    </location>
</feature>
<reference evidence="2 3" key="1">
    <citation type="journal article" date="2019" name="Commun. Biol.">
        <title>The bagworm genome reveals a unique fibroin gene that provides high tensile strength.</title>
        <authorList>
            <person name="Kono N."/>
            <person name="Nakamura H."/>
            <person name="Ohtoshi R."/>
            <person name="Tomita M."/>
            <person name="Numata K."/>
            <person name="Arakawa K."/>
        </authorList>
    </citation>
    <scope>NUCLEOTIDE SEQUENCE [LARGE SCALE GENOMIC DNA]</scope>
</reference>
<dbReference type="AlphaFoldDB" id="A0A4C1SFC2"/>
<accession>A0A4C1SFC2</accession>
<protein>
    <submittedName>
        <fullName evidence="2">Uncharacterized protein</fullName>
    </submittedName>
</protein>